<proteinExistence type="predicted"/>
<gene>
    <name evidence="1" type="ORF">BV22DRAFT_1038288</name>
</gene>
<protein>
    <submittedName>
        <fullName evidence="1">Uncharacterized protein</fullName>
    </submittedName>
</protein>
<reference evidence="1" key="1">
    <citation type="journal article" date="2021" name="New Phytol.">
        <title>Evolutionary innovations through gain and loss of genes in the ectomycorrhizal Boletales.</title>
        <authorList>
            <person name="Wu G."/>
            <person name="Miyauchi S."/>
            <person name="Morin E."/>
            <person name="Kuo A."/>
            <person name="Drula E."/>
            <person name="Varga T."/>
            <person name="Kohler A."/>
            <person name="Feng B."/>
            <person name="Cao Y."/>
            <person name="Lipzen A."/>
            <person name="Daum C."/>
            <person name="Hundley H."/>
            <person name="Pangilinan J."/>
            <person name="Johnson J."/>
            <person name="Barry K."/>
            <person name="LaButti K."/>
            <person name="Ng V."/>
            <person name="Ahrendt S."/>
            <person name="Min B."/>
            <person name="Choi I.G."/>
            <person name="Park H."/>
            <person name="Plett J.M."/>
            <person name="Magnuson J."/>
            <person name="Spatafora J.W."/>
            <person name="Nagy L.G."/>
            <person name="Henrissat B."/>
            <person name="Grigoriev I.V."/>
            <person name="Yang Z.L."/>
            <person name="Xu J."/>
            <person name="Martin F.M."/>
        </authorList>
    </citation>
    <scope>NUCLEOTIDE SEQUENCE</scope>
    <source>
        <strain evidence="1">KUC20120723A-06</strain>
    </source>
</reference>
<organism evidence="1 2">
    <name type="scientific">Leucogyrophana mollusca</name>
    <dbReference type="NCBI Taxonomy" id="85980"/>
    <lineage>
        <taxon>Eukaryota</taxon>
        <taxon>Fungi</taxon>
        <taxon>Dikarya</taxon>
        <taxon>Basidiomycota</taxon>
        <taxon>Agaricomycotina</taxon>
        <taxon>Agaricomycetes</taxon>
        <taxon>Agaricomycetidae</taxon>
        <taxon>Boletales</taxon>
        <taxon>Boletales incertae sedis</taxon>
        <taxon>Leucogyrophana</taxon>
    </lineage>
</organism>
<dbReference type="Proteomes" id="UP000790709">
    <property type="component" value="Unassembled WGS sequence"/>
</dbReference>
<comment type="caution">
    <text evidence="1">The sequence shown here is derived from an EMBL/GenBank/DDBJ whole genome shotgun (WGS) entry which is preliminary data.</text>
</comment>
<accession>A0ACB8B7V5</accession>
<name>A0ACB8B7V5_9AGAM</name>
<evidence type="ECO:0000313" key="1">
    <source>
        <dbReference type="EMBL" id="KAH7921742.1"/>
    </source>
</evidence>
<keyword evidence="2" id="KW-1185">Reference proteome</keyword>
<sequence>MRVAFIVSALFITFAVASTEYVRSLGGALVTRQDVSIQFLHDVQIGILGVSIADGLLSSAAKIPPAVDALTYVSCSMSHTPSVEITPV</sequence>
<evidence type="ECO:0000313" key="2">
    <source>
        <dbReference type="Proteomes" id="UP000790709"/>
    </source>
</evidence>
<dbReference type="EMBL" id="MU266513">
    <property type="protein sequence ID" value="KAH7921742.1"/>
    <property type="molecule type" value="Genomic_DNA"/>
</dbReference>